<dbReference type="InterPro" id="IPR035897">
    <property type="entry name" value="Toll_tir_struct_dom_sf"/>
</dbReference>
<dbReference type="InterPro" id="IPR000157">
    <property type="entry name" value="TIR_dom"/>
</dbReference>
<dbReference type="Gene3D" id="3.40.50.10140">
    <property type="entry name" value="Toll/interleukin-1 receptor homology (TIR) domain"/>
    <property type="match status" value="1"/>
</dbReference>
<accession>A0A1W9KZX6</accession>
<dbReference type="Proteomes" id="UP000192505">
    <property type="component" value="Unassembled WGS sequence"/>
</dbReference>
<dbReference type="EMBL" id="MTEI01000001">
    <property type="protein sequence ID" value="OQW90292.1"/>
    <property type="molecule type" value="Genomic_DNA"/>
</dbReference>
<protein>
    <recommendedName>
        <fullName evidence="1">TIR domain-containing protein</fullName>
    </recommendedName>
</protein>
<name>A0A1W9KZX6_9BURK</name>
<dbReference type="SUPFAM" id="SSF52200">
    <property type="entry name" value="Toll/Interleukin receptor TIR domain"/>
    <property type="match status" value="1"/>
</dbReference>
<evidence type="ECO:0000313" key="3">
    <source>
        <dbReference type="Proteomes" id="UP000192505"/>
    </source>
</evidence>
<dbReference type="GO" id="GO:0007165">
    <property type="term" value="P:signal transduction"/>
    <property type="evidence" value="ECO:0007669"/>
    <property type="project" value="InterPro"/>
</dbReference>
<evidence type="ECO:0000313" key="2">
    <source>
        <dbReference type="EMBL" id="OQW90292.1"/>
    </source>
</evidence>
<feature type="domain" description="TIR" evidence="1">
    <location>
        <begin position="1"/>
        <end position="151"/>
    </location>
</feature>
<organism evidence="2 3">
    <name type="scientific">Rhodoferax ferrireducens</name>
    <dbReference type="NCBI Taxonomy" id="192843"/>
    <lineage>
        <taxon>Bacteria</taxon>
        <taxon>Pseudomonadati</taxon>
        <taxon>Pseudomonadota</taxon>
        <taxon>Betaproteobacteria</taxon>
        <taxon>Burkholderiales</taxon>
        <taxon>Comamonadaceae</taxon>
        <taxon>Rhodoferax</taxon>
    </lineage>
</organism>
<evidence type="ECO:0000259" key="1">
    <source>
        <dbReference type="PROSITE" id="PS50104"/>
    </source>
</evidence>
<dbReference type="PROSITE" id="PS50104">
    <property type="entry name" value="TIR"/>
    <property type="match status" value="1"/>
</dbReference>
<sequence>MSRFFLSYRRNDSAGFAGRLADALEAVFGSGSVFRDVDDIRPGEDFVHAIEFHLRQVDAVLVMIGPHWLAASANQQRRLDAPDDFVRLEIQAALDSGKPLIPLLVGGAAMPAEADLPPALVALARRQAVVLSDSTWRGDVERLVASLQNTLPKPPTQPLMSRWLLAGVSVAAMLGAYALFHFTSGVPRPPPAVLVSPPADVTGRWTARVTYDWGDKHDEVFEFKMLGSQLHGTASYLTGRLTIEHATLDDDWLRFTTRSQEMLGDSPWKESSHHYIGKVSPGQIAFTLETTGGYSVHPPVEFVARPVHEAVNPPVGKAAAVPQR</sequence>
<comment type="caution">
    <text evidence="2">The sequence shown here is derived from an EMBL/GenBank/DDBJ whole genome shotgun (WGS) entry which is preliminary data.</text>
</comment>
<gene>
    <name evidence="2" type="ORF">BWK72_02055</name>
</gene>
<proteinExistence type="predicted"/>
<reference evidence="2 3" key="1">
    <citation type="submission" date="2017-01" db="EMBL/GenBank/DDBJ databases">
        <title>Novel large sulfur bacteria in the metagenomes of groundwater-fed chemosynthetic microbial mats in the Lake Huron basin.</title>
        <authorList>
            <person name="Sharrar A.M."/>
            <person name="Flood B.E."/>
            <person name="Bailey J.V."/>
            <person name="Jones D.S."/>
            <person name="Biddanda B."/>
            <person name="Ruberg S.A."/>
            <person name="Marcus D.N."/>
            <person name="Dick G.J."/>
        </authorList>
    </citation>
    <scope>NUCLEOTIDE SEQUENCE [LARGE SCALE GENOMIC DNA]</scope>
    <source>
        <strain evidence="2">A7</strain>
    </source>
</reference>
<dbReference type="Pfam" id="PF13676">
    <property type="entry name" value="TIR_2"/>
    <property type="match status" value="1"/>
</dbReference>
<dbReference type="AlphaFoldDB" id="A0A1W9KZX6"/>